<dbReference type="PANTHER" id="PTHR46558">
    <property type="entry name" value="TRACRIPTIONAL REGULATORY PROTEIN-RELATED-RELATED"/>
    <property type="match status" value="1"/>
</dbReference>
<organism evidence="3 4">
    <name type="scientific">Mahella australiensis (strain DSM 15567 / CIP 107919 / 50-1 BON)</name>
    <dbReference type="NCBI Taxonomy" id="697281"/>
    <lineage>
        <taxon>Bacteria</taxon>
        <taxon>Bacillati</taxon>
        <taxon>Bacillota</taxon>
        <taxon>Clostridia</taxon>
        <taxon>Thermoanaerobacterales</taxon>
        <taxon>Thermoanaerobacterales Family IV. Incertae Sedis</taxon>
        <taxon>Mahella</taxon>
    </lineage>
</organism>
<protein>
    <submittedName>
        <fullName evidence="3">Helix-turn-helix domain protein</fullName>
    </submittedName>
</protein>
<feature type="domain" description="HTH cro/C1-type" evidence="2">
    <location>
        <begin position="7"/>
        <end position="61"/>
    </location>
</feature>
<keyword evidence="1" id="KW-0238">DNA-binding</keyword>
<dbReference type="CDD" id="cd00093">
    <property type="entry name" value="HTH_XRE"/>
    <property type="match status" value="1"/>
</dbReference>
<dbReference type="InterPro" id="IPR010982">
    <property type="entry name" value="Lambda_DNA-bd_dom_sf"/>
</dbReference>
<dbReference type="InterPro" id="IPR001387">
    <property type="entry name" value="Cro/C1-type_HTH"/>
</dbReference>
<dbReference type="KEGG" id="mas:Mahau_0099"/>
<keyword evidence="4" id="KW-1185">Reference proteome</keyword>
<dbReference type="OrthoDB" id="9811208at2"/>
<dbReference type="HOGENOM" id="CLU_066192_4_4_9"/>
<proteinExistence type="predicted"/>
<evidence type="ECO:0000256" key="1">
    <source>
        <dbReference type="ARBA" id="ARBA00023125"/>
    </source>
</evidence>
<dbReference type="PANTHER" id="PTHR46558:SF11">
    <property type="entry name" value="HTH-TYPE TRANSCRIPTIONAL REGULATOR XRE"/>
    <property type="match status" value="1"/>
</dbReference>
<evidence type="ECO:0000259" key="2">
    <source>
        <dbReference type="PROSITE" id="PS50943"/>
    </source>
</evidence>
<dbReference type="RefSeq" id="WP_013779756.1">
    <property type="nucleotide sequence ID" value="NC_015520.1"/>
</dbReference>
<dbReference type="GO" id="GO:0003677">
    <property type="term" value="F:DNA binding"/>
    <property type="evidence" value="ECO:0007669"/>
    <property type="project" value="UniProtKB-KW"/>
</dbReference>
<dbReference type="AlphaFoldDB" id="F3ZVU8"/>
<dbReference type="Pfam" id="PF01381">
    <property type="entry name" value="HTH_3"/>
    <property type="match status" value="1"/>
</dbReference>
<gene>
    <name evidence="3" type="ordered locus">Mahau_0099</name>
</gene>
<dbReference type="Gene3D" id="1.10.260.40">
    <property type="entry name" value="lambda repressor-like DNA-binding domains"/>
    <property type="match status" value="1"/>
</dbReference>
<dbReference type="STRING" id="697281.Mahau_0099"/>
<reference evidence="4" key="1">
    <citation type="submission" date="2010-11" db="EMBL/GenBank/DDBJ databases">
        <title>The complete genome of Mahella australiensis DSM 15567.</title>
        <authorList>
            <consortium name="US DOE Joint Genome Institute (JGI-PGF)"/>
            <person name="Lucas S."/>
            <person name="Copeland A."/>
            <person name="Lapidus A."/>
            <person name="Bruce D."/>
            <person name="Goodwin L."/>
            <person name="Pitluck S."/>
            <person name="Kyrpides N."/>
            <person name="Mavromatis K."/>
            <person name="Pagani I."/>
            <person name="Ivanova N."/>
            <person name="Teshima H."/>
            <person name="Brettin T."/>
            <person name="Detter J.C."/>
            <person name="Han C."/>
            <person name="Tapia R."/>
            <person name="Land M."/>
            <person name="Hauser L."/>
            <person name="Markowitz V."/>
            <person name="Cheng J.-F."/>
            <person name="Hugenholtz P."/>
            <person name="Woyke T."/>
            <person name="Wu D."/>
            <person name="Spring S."/>
            <person name="Pukall R."/>
            <person name="Steenblock K."/>
            <person name="Schneider S."/>
            <person name="Klenk H.-P."/>
            <person name="Eisen J.A."/>
        </authorList>
    </citation>
    <scope>NUCLEOTIDE SEQUENCE [LARGE SCALE GENOMIC DNA]</scope>
    <source>
        <strain evidence="4">DSM 15567 / CIP 107919 / 50-1 BON</strain>
    </source>
</reference>
<evidence type="ECO:0000313" key="3">
    <source>
        <dbReference type="EMBL" id="AEE95322.1"/>
    </source>
</evidence>
<dbReference type="PROSITE" id="PS50943">
    <property type="entry name" value="HTH_CROC1"/>
    <property type="match status" value="1"/>
</dbReference>
<sequence>MLFNEIIKQLRLEKGLSQKEIANAIGVDRTTYNKYETGKSQPDFDTVQKLADFFGVSVDYLLGRSDTRNSDVIEEAIKDDPELERIWNMLNNREEVRVMFKKIADLKPADVKRILKIIEIVEEEDSASRL</sequence>
<dbReference type="SUPFAM" id="SSF47413">
    <property type="entry name" value="lambda repressor-like DNA-binding domains"/>
    <property type="match status" value="1"/>
</dbReference>
<dbReference type="Proteomes" id="UP000008457">
    <property type="component" value="Chromosome"/>
</dbReference>
<dbReference type="EMBL" id="CP002360">
    <property type="protein sequence ID" value="AEE95322.1"/>
    <property type="molecule type" value="Genomic_DNA"/>
</dbReference>
<accession>F3ZVU8</accession>
<dbReference type="SMART" id="SM00530">
    <property type="entry name" value="HTH_XRE"/>
    <property type="match status" value="1"/>
</dbReference>
<name>F3ZVU8_MAHA5</name>
<evidence type="ECO:0000313" key="4">
    <source>
        <dbReference type="Proteomes" id="UP000008457"/>
    </source>
</evidence>
<reference evidence="3 4" key="2">
    <citation type="journal article" date="2011" name="Stand. Genomic Sci.">
        <title>Complete genome sequence of Mahella australiensis type strain (50-1 BON).</title>
        <authorList>
            <person name="Sikorski J."/>
            <person name="Teshima H."/>
            <person name="Nolan M."/>
            <person name="Lucas S."/>
            <person name="Hammon N."/>
            <person name="Deshpande S."/>
            <person name="Cheng J.F."/>
            <person name="Pitluck S."/>
            <person name="Liolios K."/>
            <person name="Pagani I."/>
            <person name="Ivanova N."/>
            <person name="Huntemann M."/>
            <person name="Mavromatis K."/>
            <person name="Ovchinikova G."/>
            <person name="Pati A."/>
            <person name="Tapia R."/>
            <person name="Han C."/>
            <person name="Goodwin L."/>
            <person name="Chen A."/>
            <person name="Palaniappan K."/>
            <person name="Land M."/>
            <person name="Hauser L."/>
            <person name="Ngatchou-Djao O.D."/>
            <person name="Rohde M."/>
            <person name="Pukall R."/>
            <person name="Spring S."/>
            <person name="Abt B."/>
            <person name="Goker M."/>
            <person name="Detter J.C."/>
            <person name="Woyke T."/>
            <person name="Bristow J."/>
            <person name="Markowitz V."/>
            <person name="Hugenholtz P."/>
            <person name="Eisen J.A."/>
            <person name="Kyrpides N.C."/>
            <person name="Klenk H.P."/>
            <person name="Lapidus A."/>
        </authorList>
    </citation>
    <scope>NUCLEOTIDE SEQUENCE [LARGE SCALE GENOMIC DNA]</scope>
    <source>
        <strain evidence="4">DSM 15567 / CIP 107919 / 50-1 BON</strain>
    </source>
</reference>
<dbReference type="eggNOG" id="COG1396">
    <property type="taxonomic scope" value="Bacteria"/>
</dbReference>